<accession>A0A845A5F2</accession>
<dbReference type="PRINTS" id="PR00394">
    <property type="entry name" value="RHSPROTEIN"/>
</dbReference>
<dbReference type="Proteomes" id="UP000460626">
    <property type="component" value="Unassembled WGS sequence"/>
</dbReference>
<evidence type="ECO:0000313" key="2">
    <source>
        <dbReference type="Proteomes" id="UP000460626"/>
    </source>
</evidence>
<comment type="caution">
    <text evidence="1">The sequence shown here is derived from an EMBL/GenBank/DDBJ whole genome shotgun (WGS) entry which is preliminary data.</text>
</comment>
<dbReference type="EMBL" id="WTYH01000001">
    <property type="protein sequence ID" value="MXO94386.1"/>
    <property type="molecule type" value="Genomic_DNA"/>
</dbReference>
<gene>
    <name evidence="1" type="ORF">GRI62_12345</name>
</gene>
<evidence type="ECO:0008006" key="3">
    <source>
        <dbReference type="Google" id="ProtNLM"/>
    </source>
</evidence>
<dbReference type="AlphaFoldDB" id="A0A845A5F2"/>
<protein>
    <recommendedName>
        <fullName evidence="3">RHS repeat-associated core domain-containing protein</fullName>
    </recommendedName>
</protein>
<evidence type="ECO:0000313" key="1">
    <source>
        <dbReference type="EMBL" id="MXO94386.1"/>
    </source>
</evidence>
<sequence>MKPIRHLPGELACDHVRHHRKPAPDRGGSGNLIADGQWVYQYDIENRLVRMRARAGTACPTDTSGYTGSLAAQLRYDPMGRLYEVQGYNAGVLQSTTRMLYDGDALVGEYSAAGTMFARHIHGPAAGVDDPLISYAGASNAIGNARYLYADARGSIIYSSTASAGAPLSNSYDPYGMLGSSNGGRFQYTGQAWLAELGLYYYKARMYSPALGRFMQTDPIGYEDNVNLYAYVGNDPINSVDPTGLYVCEGSRMQCETVETLRGEISRIRMTGTGSRIAERVGARVANALGDPGEENGITISFDNTQDAPGVTDGGDITLNFTMIQETAREERISTRTYGMIVLGHEAIHALQRFNNNSQYQKEFTAYAHDYWIGRSQGWDRSAGFGNRSHGQYLRLRAFESCRRSIGSEACWRQEDEWFRQQAR</sequence>
<dbReference type="PANTHER" id="PTHR32305:SF15">
    <property type="entry name" value="PROTEIN RHSA-RELATED"/>
    <property type="match status" value="1"/>
</dbReference>
<dbReference type="OrthoDB" id="6057489at2"/>
<proteinExistence type="predicted"/>
<dbReference type="Gene3D" id="2.180.10.10">
    <property type="entry name" value="RHS repeat-associated core"/>
    <property type="match status" value="1"/>
</dbReference>
<dbReference type="NCBIfam" id="TIGR03696">
    <property type="entry name" value="Rhs_assc_core"/>
    <property type="match status" value="1"/>
</dbReference>
<reference evidence="1 2" key="1">
    <citation type="submission" date="2019-12" db="EMBL/GenBank/DDBJ databases">
        <title>Genomic-based taxomic classification of the family Erythrobacteraceae.</title>
        <authorList>
            <person name="Xu L."/>
        </authorList>
    </citation>
    <scope>NUCLEOTIDE SEQUENCE [LARGE SCALE GENOMIC DNA]</scope>
    <source>
        <strain evidence="1 2">RC4-10-4</strain>
    </source>
</reference>
<dbReference type="PANTHER" id="PTHR32305">
    <property type="match status" value="1"/>
</dbReference>
<dbReference type="RefSeq" id="WP_131453609.1">
    <property type="nucleotide sequence ID" value="NZ_BMJK01000002.1"/>
</dbReference>
<name>A0A845A5F2_9SPHN</name>
<dbReference type="InterPro" id="IPR050708">
    <property type="entry name" value="T6SS_VgrG/RHS"/>
</dbReference>
<keyword evidence="2" id="KW-1185">Reference proteome</keyword>
<organism evidence="1 2">
    <name type="scientific">Aurantiacibacter arachoides</name>
    <dbReference type="NCBI Taxonomy" id="1850444"/>
    <lineage>
        <taxon>Bacteria</taxon>
        <taxon>Pseudomonadati</taxon>
        <taxon>Pseudomonadota</taxon>
        <taxon>Alphaproteobacteria</taxon>
        <taxon>Sphingomonadales</taxon>
        <taxon>Erythrobacteraceae</taxon>
        <taxon>Aurantiacibacter</taxon>
    </lineage>
</organism>
<dbReference type="InterPro" id="IPR022385">
    <property type="entry name" value="Rhs_assc_core"/>
</dbReference>